<organism evidence="8 9">
    <name type="scientific">Streptosporangium longisporum</name>
    <dbReference type="NCBI Taxonomy" id="46187"/>
    <lineage>
        <taxon>Bacteria</taxon>
        <taxon>Bacillati</taxon>
        <taxon>Actinomycetota</taxon>
        <taxon>Actinomycetes</taxon>
        <taxon>Streptosporangiales</taxon>
        <taxon>Streptosporangiaceae</taxon>
        <taxon>Streptosporangium</taxon>
    </lineage>
</organism>
<keyword evidence="8" id="KW-0808">Transferase</keyword>
<comment type="caution">
    <text evidence="8">The sequence shown here is derived from an EMBL/GenBank/DDBJ whole genome shotgun (WGS) entry which is preliminary data.</text>
</comment>
<dbReference type="InterPro" id="IPR015421">
    <property type="entry name" value="PyrdxlP-dep_Trfase_major"/>
</dbReference>
<dbReference type="Pfam" id="PF00155">
    <property type="entry name" value="Aminotran_1_2"/>
    <property type="match status" value="1"/>
</dbReference>
<evidence type="ECO:0000256" key="1">
    <source>
        <dbReference type="ARBA" id="ARBA00005384"/>
    </source>
</evidence>
<dbReference type="RefSeq" id="WP_344886642.1">
    <property type="nucleotide sequence ID" value="NZ_BAAAWD010000001.1"/>
</dbReference>
<dbReference type="PANTHER" id="PTHR46577">
    <property type="entry name" value="HTH-TYPE TRANSCRIPTIONAL REGULATORY PROTEIN GABR"/>
    <property type="match status" value="1"/>
</dbReference>
<dbReference type="Gene3D" id="3.40.640.10">
    <property type="entry name" value="Type I PLP-dependent aspartate aminotransferase-like (Major domain)"/>
    <property type="match status" value="1"/>
</dbReference>
<keyword evidence="4" id="KW-0238">DNA-binding</keyword>
<proteinExistence type="inferred from homology"/>
<evidence type="ECO:0000256" key="5">
    <source>
        <dbReference type="ARBA" id="ARBA00023163"/>
    </source>
</evidence>
<evidence type="ECO:0000313" key="8">
    <source>
        <dbReference type="EMBL" id="GAA2984703.1"/>
    </source>
</evidence>
<dbReference type="PROSITE" id="PS50949">
    <property type="entry name" value="HTH_GNTR"/>
    <property type="match status" value="1"/>
</dbReference>
<dbReference type="InterPro" id="IPR004839">
    <property type="entry name" value="Aminotransferase_I/II_large"/>
</dbReference>
<evidence type="ECO:0000256" key="3">
    <source>
        <dbReference type="ARBA" id="ARBA00023015"/>
    </source>
</evidence>
<keyword evidence="3" id="KW-0805">Transcription regulation</keyword>
<feature type="region of interest" description="Disordered" evidence="6">
    <location>
        <begin position="80"/>
        <end position="107"/>
    </location>
</feature>
<dbReference type="InterPro" id="IPR000524">
    <property type="entry name" value="Tscrpt_reg_HTH_GntR"/>
</dbReference>
<dbReference type="InterPro" id="IPR036388">
    <property type="entry name" value="WH-like_DNA-bd_sf"/>
</dbReference>
<reference evidence="8 9" key="1">
    <citation type="journal article" date="2019" name="Int. J. Syst. Evol. Microbiol.">
        <title>The Global Catalogue of Microorganisms (GCM) 10K type strain sequencing project: providing services to taxonomists for standard genome sequencing and annotation.</title>
        <authorList>
            <consortium name="The Broad Institute Genomics Platform"/>
            <consortium name="The Broad Institute Genome Sequencing Center for Infectious Disease"/>
            <person name="Wu L."/>
            <person name="Ma J."/>
        </authorList>
    </citation>
    <scope>NUCLEOTIDE SEQUENCE [LARGE SCALE GENOMIC DNA]</scope>
    <source>
        <strain evidence="8 9">JCM 3106</strain>
    </source>
</reference>
<dbReference type="EMBL" id="BAAAWD010000001">
    <property type="protein sequence ID" value="GAA2984703.1"/>
    <property type="molecule type" value="Genomic_DNA"/>
</dbReference>
<evidence type="ECO:0000256" key="4">
    <source>
        <dbReference type="ARBA" id="ARBA00023125"/>
    </source>
</evidence>
<comment type="similarity">
    <text evidence="1">In the C-terminal section; belongs to the class-I pyridoxal-phosphate-dependent aminotransferase family.</text>
</comment>
<name>A0ABN3XPH2_9ACTN</name>
<sequence length="484" mass="51463">MGANNDELIARLGRWSSGRGPLYLLLAVRLRALIDDGELRPDTLLPPDRELARSLAVGRGTVVAAYDLLQQEGRVVRRQGSGTRVCAAQRPPSGPGGTAGTTGTADTTANPLLLHLLDPPENVTLLSCAAPDAPPPVLVEAYLEAAARLGRIRHDIGYHPAGYPELRERIASYHRERGVPTTAGQIMVTNGGQQALTLLANLLLSPGDTVLTEAPTYPGALESFREAAALFRTAADAEAFGAALADRPALGYLVPTCHNPTGAIMPPLVRRRLAALAAEHDVPLVEDEVPAELCFSGETPPPLASYGDGRRIITVGSLSKLVWGGLRIGWIRAAAPVISRLVRLRAVHDLGGEILGQLAAARLISQMDRLRGDRIGVLRRRHDHLLGELAAKLPSWSAEPALGGQTIWVRLPGDAGAFAQVALRHGVAVPQGRSFDPSGGHGDHLRLPFLFDEETLTASVTALAAAWRDYDGTRRPGTLQALVV</sequence>
<dbReference type="SUPFAM" id="SSF53383">
    <property type="entry name" value="PLP-dependent transferases"/>
    <property type="match status" value="1"/>
</dbReference>
<feature type="domain" description="HTH gntR-type" evidence="7">
    <location>
        <begin position="20"/>
        <end position="88"/>
    </location>
</feature>
<dbReference type="Pfam" id="PF00392">
    <property type="entry name" value="GntR"/>
    <property type="match status" value="1"/>
</dbReference>
<evidence type="ECO:0000256" key="6">
    <source>
        <dbReference type="SAM" id="MobiDB-lite"/>
    </source>
</evidence>
<dbReference type="PANTHER" id="PTHR46577:SF1">
    <property type="entry name" value="HTH-TYPE TRANSCRIPTIONAL REGULATORY PROTEIN GABR"/>
    <property type="match status" value="1"/>
</dbReference>
<dbReference type="InterPro" id="IPR036390">
    <property type="entry name" value="WH_DNA-bd_sf"/>
</dbReference>
<keyword evidence="8" id="KW-0032">Aminotransferase</keyword>
<dbReference type="CDD" id="cd07377">
    <property type="entry name" value="WHTH_GntR"/>
    <property type="match status" value="1"/>
</dbReference>
<evidence type="ECO:0000313" key="9">
    <source>
        <dbReference type="Proteomes" id="UP001499930"/>
    </source>
</evidence>
<dbReference type="CDD" id="cd00609">
    <property type="entry name" value="AAT_like"/>
    <property type="match status" value="1"/>
</dbReference>
<dbReference type="Proteomes" id="UP001499930">
    <property type="component" value="Unassembled WGS sequence"/>
</dbReference>
<keyword evidence="5" id="KW-0804">Transcription</keyword>
<gene>
    <name evidence="8" type="ORF">GCM10017559_00350</name>
</gene>
<dbReference type="GO" id="GO:0008483">
    <property type="term" value="F:transaminase activity"/>
    <property type="evidence" value="ECO:0007669"/>
    <property type="project" value="UniProtKB-KW"/>
</dbReference>
<dbReference type="SMART" id="SM00345">
    <property type="entry name" value="HTH_GNTR"/>
    <property type="match status" value="1"/>
</dbReference>
<keyword evidence="2" id="KW-0663">Pyridoxal phosphate</keyword>
<evidence type="ECO:0000256" key="2">
    <source>
        <dbReference type="ARBA" id="ARBA00022898"/>
    </source>
</evidence>
<dbReference type="InterPro" id="IPR051446">
    <property type="entry name" value="HTH_trans_reg/aminotransferase"/>
</dbReference>
<keyword evidence="9" id="KW-1185">Reference proteome</keyword>
<dbReference type="SUPFAM" id="SSF46785">
    <property type="entry name" value="Winged helix' DNA-binding domain"/>
    <property type="match status" value="1"/>
</dbReference>
<accession>A0ABN3XPH2</accession>
<protein>
    <submittedName>
        <fullName evidence="8">PLP-dependent aminotransferase family protein</fullName>
    </submittedName>
</protein>
<dbReference type="Gene3D" id="1.10.10.10">
    <property type="entry name" value="Winged helix-like DNA-binding domain superfamily/Winged helix DNA-binding domain"/>
    <property type="match status" value="1"/>
</dbReference>
<dbReference type="InterPro" id="IPR015424">
    <property type="entry name" value="PyrdxlP-dep_Trfase"/>
</dbReference>
<evidence type="ECO:0000259" key="7">
    <source>
        <dbReference type="PROSITE" id="PS50949"/>
    </source>
</evidence>